<protein>
    <submittedName>
        <fullName evidence="2">Ubiquinone biosynthesis protein</fullName>
    </submittedName>
</protein>
<organism evidence="2 3">
    <name type="scientific">Ottowia cancrivicina</name>
    <dbReference type="NCBI Taxonomy" id="3040346"/>
    <lineage>
        <taxon>Bacteria</taxon>
        <taxon>Pseudomonadati</taxon>
        <taxon>Pseudomonadota</taxon>
        <taxon>Betaproteobacteria</taxon>
        <taxon>Burkholderiales</taxon>
        <taxon>Comamonadaceae</taxon>
        <taxon>Ottowia</taxon>
    </lineage>
</organism>
<evidence type="ECO:0000256" key="1">
    <source>
        <dbReference type="SAM" id="Phobius"/>
    </source>
</evidence>
<sequence>MSSLFAALTSFPAVVYTVLLGVVLVYWLLAIIGLVDFEAGADVDIGADAADAGDAGDIGDAGDGGPEGLSGLAAWLVAFGLNGVPFSIVVSLLALVGWFLTGMASLTLLPLVPDALRWAAGAGVLLAAAALSIVIAAQLVRPMRGLFVTHRAISNAALVGQVCKVLTGVVDERQGRAEVAQRGAGINIRVWAPAPNSLRRGDAALITEYDPARQRYRIDALPPDHA</sequence>
<keyword evidence="2" id="KW-0830">Ubiquinone</keyword>
<reference evidence="2 3" key="1">
    <citation type="submission" date="2023-04" db="EMBL/GenBank/DDBJ databases">
        <title>Ottowia paracancer sp. nov., isolated from human stomach.</title>
        <authorList>
            <person name="Song Y."/>
        </authorList>
    </citation>
    <scope>NUCLEOTIDE SEQUENCE [LARGE SCALE GENOMIC DNA]</scope>
    <source>
        <strain evidence="2 3">10c7w1</strain>
    </source>
</reference>
<dbReference type="EMBL" id="JARVII010000028">
    <property type="protein sequence ID" value="MDG9700246.1"/>
    <property type="molecule type" value="Genomic_DNA"/>
</dbReference>
<proteinExistence type="predicted"/>
<comment type="caution">
    <text evidence="2">The sequence shown here is derived from an EMBL/GenBank/DDBJ whole genome shotgun (WGS) entry which is preliminary data.</text>
</comment>
<feature type="transmembrane region" description="Helical" evidence="1">
    <location>
        <begin position="72"/>
        <end position="98"/>
    </location>
</feature>
<keyword evidence="1" id="KW-0472">Membrane</keyword>
<name>A0AAW6RNP1_9BURK</name>
<dbReference type="AlphaFoldDB" id="A0AAW6RNP1"/>
<accession>A0AAW6RNP1</accession>
<keyword evidence="3" id="KW-1185">Reference proteome</keyword>
<gene>
    <name evidence="2" type="ORF">QB898_11100</name>
</gene>
<feature type="transmembrane region" description="Helical" evidence="1">
    <location>
        <begin position="13"/>
        <end position="35"/>
    </location>
</feature>
<dbReference type="RefSeq" id="WP_279525002.1">
    <property type="nucleotide sequence ID" value="NZ_JARVII010000028.1"/>
</dbReference>
<keyword evidence="1" id="KW-0812">Transmembrane</keyword>
<evidence type="ECO:0000313" key="3">
    <source>
        <dbReference type="Proteomes" id="UP001237156"/>
    </source>
</evidence>
<keyword evidence="1" id="KW-1133">Transmembrane helix</keyword>
<evidence type="ECO:0000313" key="2">
    <source>
        <dbReference type="EMBL" id="MDG9700246.1"/>
    </source>
</evidence>
<dbReference type="Proteomes" id="UP001237156">
    <property type="component" value="Unassembled WGS sequence"/>
</dbReference>
<feature type="transmembrane region" description="Helical" evidence="1">
    <location>
        <begin position="118"/>
        <end position="140"/>
    </location>
</feature>